<evidence type="ECO:0000256" key="5">
    <source>
        <dbReference type="SAM" id="MobiDB-lite"/>
    </source>
</evidence>
<dbReference type="InterPro" id="IPR013083">
    <property type="entry name" value="Znf_RING/FYVE/PHD"/>
</dbReference>
<evidence type="ECO:0000259" key="6">
    <source>
        <dbReference type="PROSITE" id="PS51157"/>
    </source>
</evidence>
<keyword evidence="2" id="KW-0863">Zinc-finger</keyword>
<dbReference type="PANTHER" id="PTHR13513:SF9">
    <property type="entry name" value="E3 UBIQUITIN-PROTEIN LIGASE UBR7-RELATED"/>
    <property type="match status" value="1"/>
</dbReference>
<dbReference type="PANTHER" id="PTHR13513">
    <property type="entry name" value="E3 UBIQUITIN-PROTEIN LIGASE UBR7"/>
    <property type="match status" value="1"/>
</dbReference>
<feature type="zinc finger region" description="UBR-type" evidence="4">
    <location>
        <begin position="47"/>
        <end position="128"/>
    </location>
</feature>
<sequence length="515" mass="56361">MASPTSHSPPKEAPESSSQDSVTAQDYIDSQLQLELDAREAMPYSFDVCTNPLGSLRQPVFSCKTCHPNIASPPGFTNLVSTGAAAICYSCSISCHGDHELVEIFNKRNIVCDCGTEKIAVQCTLRKVKGEKIDLPKGKVGNKYCHNFWGKFCACDEDYDPHSERGTMYQCLLGDVCGEDWFHDRCIMGLPKVREGITAGSETMAVGKAKVSGEGEGQPEGYDPEDEDDDLPEGFPTEEFEHFICWLCVEKNPWLGRYSGTPGFLGAVYKQGSLQQTNPGVQNSDGTKSVNGSRVENSNGKKRRVDDGDGEALRKDFKRAKSPEVSIVLTGFNSNAEPVSTPAEPEAKPCSYETLPPPQPTTRPFSIFLKEDFRGYLCRCGSCLPRLSQHPILLEEEETYEPPLDDDDNQSVRSGGSLLDLGEKALVSVDRVTAINGVLAYNKLKAEVKNFLKPFADNRQPVSTEAVRNYFAELRGEAPIHGGGGGGGGPDGDGDNRREQSGKSYLHFRSDHFSR</sequence>
<feature type="compositionally biased region" description="Polar residues" evidence="5">
    <location>
        <begin position="275"/>
        <end position="298"/>
    </location>
</feature>
<keyword evidence="8" id="KW-1185">Reference proteome</keyword>
<dbReference type="CDD" id="cd19677">
    <property type="entry name" value="UBR-box_UBR7"/>
    <property type="match status" value="1"/>
</dbReference>
<feature type="region of interest" description="Disordered" evidence="5">
    <location>
        <begin position="477"/>
        <end position="515"/>
    </location>
</feature>
<evidence type="ECO:0000313" key="8">
    <source>
        <dbReference type="Proteomes" id="UP001412239"/>
    </source>
</evidence>
<keyword evidence="3" id="KW-0862">Zinc</keyword>
<dbReference type="Pfam" id="PF02207">
    <property type="entry name" value="zf-UBR"/>
    <property type="match status" value="1"/>
</dbReference>
<reference evidence="7" key="1">
    <citation type="submission" date="2015-10" db="EMBL/GenBank/DDBJ databases">
        <authorList>
            <person name="Regsiter A."/>
            <person name="william w."/>
        </authorList>
    </citation>
    <scope>NUCLEOTIDE SEQUENCE</scope>
    <source>
        <strain evidence="7">Montdore</strain>
    </source>
</reference>
<dbReference type="GO" id="GO:0005737">
    <property type="term" value="C:cytoplasm"/>
    <property type="evidence" value="ECO:0007669"/>
    <property type="project" value="TreeGrafter"/>
</dbReference>
<dbReference type="EMBL" id="LN891096">
    <property type="protein sequence ID" value="CUS09151.1"/>
    <property type="molecule type" value="Genomic_DNA"/>
</dbReference>
<dbReference type="Gene3D" id="3.30.40.10">
    <property type="entry name" value="Zinc/RING finger domain, C3HC4 (zinc finger)"/>
    <property type="match status" value="1"/>
</dbReference>
<dbReference type="InterPro" id="IPR003126">
    <property type="entry name" value="Znf_UBR"/>
</dbReference>
<dbReference type="PROSITE" id="PS51157">
    <property type="entry name" value="ZF_UBR"/>
    <property type="match status" value="1"/>
</dbReference>
<evidence type="ECO:0000256" key="2">
    <source>
        <dbReference type="ARBA" id="ARBA00022771"/>
    </source>
</evidence>
<gene>
    <name evidence="7" type="ORF">GSTUAT00006759001</name>
</gene>
<feature type="region of interest" description="Disordered" evidence="5">
    <location>
        <begin position="336"/>
        <end position="357"/>
    </location>
</feature>
<feature type="domain" description="UBR-type" evidence="6">
    <location>
        <begin position="47"/>
        <end position="128"/>
    </location>
</feature>
<feature type="compositionally biased region" description="Gly residues" evidence="5">
    <location>
        <begin position="481"/>
        <end position="491"/>
    </location>
</feature>
<evidence type="ECO:0000256" key="1">
    <source>
        <dbReference type="ARBA" id="ARBA00022723"/>
    </source>
</evidence>
<dbReference type="InterPro" id="IPR040204">
    <property type="entry name" value="UBR7"/>
</dbReference>
<feature type="compositionally biased region" description="Acidic residues" evidence="5">
    <location>
        <begin position="222"/>
        <end position="234"/>
    </location>
</feature>
<name>A0A292PQU2_9PEZI</name>
<protein>
    <recommendedName>
        <fullName evidence="6">UBR-type domain-containing protein</fullName>
    </recommendedName>
</protein>
<proteinExistence type="predicted"/>
<evidence type="ECO:0000313" key="7">
    <source>
        <dbReference type="EMBL" id="CUS09151.1"/>
    </source>
</evidence>
<feature type="region of interest" description="Disordered" evidence="5">
    <location>
        <begin position="205"/>
        <end position="234"/>
    </location>
</feature>
<feature type="compositionally biased region" description="Basic and acidic residues" evidence="5">
    <location>
        <begin position="304"/>
        <end position="316"/>
    </location>
</feature>
<evidence type="ECO:0000256" key="3">
    <source>
        <dbReference type="ARBA" id="ARBA00022833"/>
    </source>
</evidence>
<dbReference type="GO" id="GO:0008270">
    <property type="term" value="F:zinc ion binding"/>
    <property type="evidence" value="ECO:0007669"/>
    <property type="project" value="UniProtKB-KW"/>
</dbReference>
<dbReference type="SMART" id="SM00396">
    <property type="entry name" value="ZnF_UBR1"/>
    <property type="match status" value="1"/>
</dbReference>
<feature type="region of interest" description="Disordered" evidence="5">
    <location>
        <begin position="275"/>
        <end position="316"/>
    </location>
</feature>
<accession>A0A292PQU2</accession>
<dbReference type="InterPro" id="IPR047506">
    <property type="entry name" value="UBR7-like_UBR-box"/>
</dbReference>
<keyword evidence="1" id="KW-0479">Metal-binding</keyword>
<evidence type="ECO:0000256" key="4">
    <source>
        <dbReference type="PROSITE-ProRule" id="PRU00508"/>
    </source>
</evidence>
<dbReference type="GO" id="GO:0061630">
    <property type="term" value="F:ubiquitin protein ligase activity"/>
    <property type="evidence" value="ECO:0007669"/>
    <property type="project" value="InterPro"/>
</dbReference>
<dbReference type="Proteomes" id="UP001412239">
    <property type="component" value="Unassembled WGS sequence"/>
</dbReference>
<dbReference type="AlphaFoldDB" id="A0A292PQU2"/>
<organism evidence="7 8">
    <name type="scientific">Tuber aestivum</name>
    <name type="common">summer truffle</name>
    <dbReference type="NCBI Taxonomy" id="59557"/>
    <lineage>
        <taxon>Eukaryota</taxon>
        <taxon>Fungi</taxon>
        <taxon>Dikarya</taxon>
        <taxon>Ascomycota</taxon>
        <taxon>Pezizomycotina</taxon>
        <taxon>Pezizomycetes</taxon>
        <taxon>Pezizales</taxon>
        <taxon>Tuberaceae</taxon>
        <taxon>Tuber</taxon>
    </lineage>
</organism>
<feature type="region of interest" description="Disordered" evidence="5">
    <location>
        <begin position="1"/>
        <end position="22"/>
    </location>
</feature>